<evidence type="ECO:0000256" key="6">
    <source>
        <dbReference type="ARBA" id="ARBA00022723"/>
    </source>
</evidence>
<evidence type="ECO:0000256" key="2">
    <source>
        <dbReference type="ARBA" id="ARBA00007647"/>
    </source>
</evidence>
<feature type="compositionally biased region" description="Polar residues" evidence="12">
    <location>
        <begin position="593"/>
        <end position="603"/>
    </location>
</feature>
<dbReference type="PROSITE" id="PS00518">
    <property type="entry name" value="ZF_RING_1"/>
    <property type="match status" value="1"/>
</dbReference>
<dbReference type="InterPro" id="IPR013083">
    <property type="entry name" value="Znf_RING/FYVE/PHD"/>
</dbReference>
<evidence type="ECO:0000256" key="12">
    <source>
        <dbReference type="SAM" id="MobiDB-lite"/>
    </source>
</evidence>
<dbReference type="SUPFAM" id="SSF57850">
    <property type="entry name" value="RING/U-box"/>
    <property type="match status" value="1"/>
</dbReference>
<keyword evidence="7 11" id="KW-0863">Zinc-finger</keyword>
<evidence type="ECO:0000256" key="8">
    <source>
        <dbReference type="ARBA" id="ARBA00022833"/>
    </source>
</evidence>
<comment type="subcellular location">
    <subcellularLocation>
        <location evidence="1">Membrane</location>
        <topology evidence="1">Single-pass membrane protein</topology>
    </subcellularLocation>
</comment>
<keyword evidence="9 13" id="KW-1133">Transmembrane helix</keyword>
<sequence>MKGPKGVGRKRRSSPRDVVSWSTLFWCTLFVVINCALFSGFSFYAFRFLFGKTFQPVLVLTWLAPSNKPISPTTISVREVVMFPDQALVFLHNYPRIAHVFTKDDLHCVYFSANDSSRSQPRFNRPPINIDGGDFHNQIVRCPRPPRSLTVSVGLKHNHDVPAVPSYSWDWLAYDALVDRDNTTIVFVKGLNLRRERISNTAKFECVYGWDFRTTRYLLRSDVVSIAQEIVRCKTPLSVLSFPRGPNNTVKVSVRVKGVGAKGILDTIARPAIRPGLANPTHWKEHEMCLCSMVRNQGRFLKEWIMYHAQMGVQRWFLYDNNSDDDTDVVIEWLRRANYNVTRHVWPWIKTQEAGFAHCALRARETCQWVGFIDVDEFFHLPSGLLLHDVLRNQSNYDYVGEIRAWCYSFGPSGLRRVPVQGVTVGYTCRLAAPERHKSIVRPEALNSTLINVVHHFHLRNGYEPVNVDRGVLVINHYKYQVWEVFKEKFYRRVATYVADWREEQNVGSRDRAPGLGTRAVEPWDWSHRFCEVGDTGLRDRVLQSFVDPQSRLLPWQEEDGDRMARREEETKQSPRDPKVRARESSDPVKVVSNGTSGDSSMFSPRFKSVAAMAGWDEESLLIASLVVDDTPERQVKYKKRSDLHFKTPPTNSSRRKRRAQRRSPISMPVSVLNLDDDEETKKDESGKEKEEPQIIVNKEKETRDDKMAESSGVSCPPSSNLPCLDKLRDELSCAICLEICFEPSTTPCGHSFCKKCLRSAADKCGKRCPKCRQLMSHSRSCTVNTVLWNTIQLLFPQEVEARKAAGALNSSGETVRQIPEKAFYNTRSVQSRRASSGVSSNREMTMRRRRVILSQDEEDDDTALAIRLVQNTEAEHQNPEQGAYNNHRSIRPLMTSSSRRIPSQDGDAALALRLQREEFMEAFRVDHGQSGSSLSLARANLRAMTSRATSHRATTRHL</sequence>
<organism evidence="15 16">
    <name type="scientific">Prunus mume</name>
    <name type="common">Japanese apricot</name>
    <name type="synonym">Armeniaca mume</name>
    <dbReference type="NCBI Taxonomy" id="102107"/>
    <lineage>
        <taxon>Eukaryota</taxon>
        <taxon>Viridiplantae</taxon>
        <taxon>Streptophyta</taxon>
        <taxon>Embryophyta</taxon>
        <taxon>Tracheophyta</taxon>
        <taxon>Spermatophyta</taxon>
        <taxon>Magnoliopsida</taxon>
        <taxon>eudicotyledons</taxon>
        <taxon>Gunneridae</taxon>
        <taxon>Pentapetalae</taxon>
        <taxon>rosids</taxon>
        <taxon>fabids</taxon>
        <taxon>Rosales</taxon>
        <taxon>Rosaceae</taxon>
        <taxon>Amygdaloideae</taxon>
        <taxon>Amygdaleae</taxon>
        <taxon>Prunus</taxon>
    </lineage>
</organism>
<feature type="transmembrane region" description="Helical" evidence="13">
    <location>
        <begin position="21"/>
        <end position="46"/>
    </location>
</feature>
<dbReference type="GeneID" id="103330143"/>
<proteinExistence type="inferred from homology"/>
<feature type="region of interest" description="Disordered" evidence="12">
    <location>
        <begin position="557"/>
        <end position="604"/>
    </location>
</feature>
<keyword evidence="4" id="KW-0808">Transferase</keyword>
<dbReference type="Proteomes" id="UP000694861">
    <property type="component" value="Linkage group LG4"/>
</dbReference>
<keyword evidence="5 13" id="KW-0812">Transmembrane</keyword>
<name>A0ABM0NWP2_PRUMU</name>
<keyword evidence="3" id="KW-0328">Glycosyltransferase</keyword>
<comment type="similarity">
    <text evidence="2">Belongs to the glycosyltransferase 92 family.</text>
</comment>
<evidence type="ECO:0000256" key="5">
    <source>
        <dbReference type="ARBA" id="ARBA00022692"/>
    </source>
</evidence>
<feature type="region of interest" description="Disordered" evidence="12">
    <location>
        <begin position="638"/>
        <end position="714"/>
    </location>
</feature>
<evidence type="ECO:0000256" key="11">
    <source>
        <dbReference type="PROSITE-ProRule" id="PRU00175"/>
    </source>
</evidence>
<dbReference type="RefSeq" id="XP_008230922.1">
    <property type="nucleotide sequence ID" value="XM_008232700.2"/>
</dbReference>
<dbReference type="InterPro" id="IPR018957">
    <property type="entry name" value="Znf_C3HC4_RING-type"/>
</dbReference>
<evidence type="ECO:0000313" key="15">
    <source>
        <dbReference type="Proteomes" id="UP000694861"/>
    </source>
</evidence>
<dbReference type="InterPro" id="IPR017907">
    <property type="entry name" value="Znf_RING_CS"/>
</dbReference>
<dbReference type="PANTHER" id="PTHR21461">
    <property type="entry name" value="GLYCOSYLTRANSFERASE FAMILY 92 PROTEIN"/>
    <property type="match status" value="1"/>
</dbReference>
<dbReference type="PROSITE" id="PS50089">
    <property type="entry name" value="ZF_RING_2"/>
    <property type="match status" value="1"/>
</dbReference>
<evidence type="ECO:0000256" key="13">
    <source>
        <dbReference type="SAM" id="Phobius"/>
    </source>
</evidence>
<feature type="domain" description="RING-type" evidence="14">
    <location>
        <begin position="734"/>
        <end position="773"/>
    </location>
</feature>
<feature type="compositionally biased region" description="Basic and acidic residues" evidence="12">
    <location>
        <begin position="680"/>
        <end position="709"/>
    </location>
</feature>
<dbReference type="InterPro" id="IPR001841">
    <property type="entry name" value="Znf_RING"/>
</dbReference>
<dbReference type="Gene3D" id="3.30.40.10">
    <property type="entry name" value="Zinc/RING finger domain, C3HC4 (zinc finger)"/>
    <property type="match status" value="1"/>
</dbReference>
<dbReference type="Pfam" id="PF00097">
    <property type="entry name" value="zf-C3HC4"/>
    <property type="match status" value="1"/>
</dbReference>
<keyword evidence="8" id="KW-0862">Zinc</keyword>
<evidence type="ECO:0000256" key="9">
    <source>
        <dbReference type="ARBA" id="ARBA00022989"/>
    </source>
</evidence>
<evidence type="ECO:0000256" key="10">
    <source>
        <dbReference type="ARBA" id="ARBA00023136"/>
    </source>
</evidence>
<keyword evidence="15" id="KW-1185">Reference proteome</keyword>
<feature type="compositionally biased region" description="Basic and acidic residues" evidence="12">
    <location>
        <begin position="562"/>
        <end position="587"/>
    </location>
</feature>
<dbReference type="Pfam" id="PF01697">
    <property type="entry name" value="Glyco_transf_92"/>
    <property type="match status" value="1"/>
</dbReference>
<evidence type="ECO:0000256" key="7">
    <source>
        <dbReference type="ARBA" id="ARBA00022771"/>
    </source>
</evidence>
<keyword evidence="10 13" id="KW-0472">Membrane</keyword>
<evidence type="ECO:0000313" key="16">
    <source>
        <dbReference type="RefSeq" id="XP_008230922.1"/>
    </source>
</evidence>
<dbReference type="InterPro" id="IPR008166">
    <property type="entry name" value="Glyco_transf_92"/>
</dbReference>
<protein>
    <submittedName>
        <fullName evidence="16">Glycosyltransferase family 92 protein RCOM_0530710</fullName>
    </submittedName>
</protein>
<dbReference type="SMART" id="SM00184">
    <property type="entry name" value="RING"/>
    <property type="match status" value="1"/>
</dbReference>
<keyword evidence="6" id="KW-0479">Metal-binding</keyword>
<reference evidence="15" key="1">
    <citation type="journal article" date="2012" name="Nat. Commun.">
        <title>The genome of Prunus mume.</title>
        <authorList>
            <person name="Zhang Q."/>
            <person name="Chen W."/>
            <person name="Sun L."/>
            <person name="Zhao F."/>
            <person name="Huang B."/>
            <person name="Yang W."/>
            <person name="Tao Y."/>
            <person name="Wang J."/>
            <person name="Yuan Z."/>
            <person name="Fan G."/>
            <person name="Xing Z."/>
            <person name="Han C."/>
            <person name="Pan H."/>
            <person name="Zhong X."/>
            <person name="Shi W."/>
            <person name="Liang X."/>
            <person name="Du D."/>
            <person name="Sun F."/>
            <person name="Xu Z."/>
            <person name="Hao R."/>
            <person name="Lv T."/>
            <person name="Lv Y."/>
            <person name="Zheng Z."/>
            <person name="Sun M."/>
            <person name="Luo L."/>
            <person name="Cai M."/>
            <person name="Gao Y."/>
            <person name="Wang J."/>
            <person name="Yin Y."/>
            <person name="Xu X."/>
            <person name="Cheng T."/>
            <person name="Wang J."/>
        </authorList>
    </citation>
    <scope>NUCLEOTIDE SEQUENCE [LARGE SCALE GENOMIC DNA]</scope>
</reference>
<evidence type="ECO:0000256" key="1">
    <source>
        <dbReference type="ARBA" id="ARBA00004167"/>
    </source>
</evidence>
<dbReference type="PANTHER" id="PTHR21461:SF55">
    <property type="entry name" value="GLYCOSYLTRANSFERASE FAMILY 92 PROTEIN"/>
    <property type="match status" value="1"/>
</dbReference>
<dbReference type="CDD" id="cd00761">
    <property type="entry name" value="Glyco_tranf_GTA_type"/>
    <property type="match status" value="1"/>
</dbReference>
<evidence type="ECO:0000259" key="14">
    <source>
        <dbReference type="PROSITE" id="PS50089"/>
    </source>
</evidence>
<reference evidence="16" key="2">
    <citation type="submission" date="2025-08" db="UniProtKB">
        <authorList>
            <consortium name="RefSeq"/>
        </authorList>
    </citation>
    <scope>IDENTIFICATION</scope>
</reference>
<accession>A0ABM0NWP2</accession>
<evidence type="ECO:0000256" key="3">
    <source>
        <dbReference type="ARBA" id="ARBA00022676"/>
    </source>
</evidence>
<evidence type="ECO:0000256" key="4">
    <source>
        <dbReference type="ARBA" id="ARBA00022679"/>
    </source>
</evidence>
<gene>
    <name evidence="16" type="primary">LOC103330143</name>
</gene>